<sequence length="76" mass="8279">MPWRELTKNVSTSVAVSIVLGVGSVMYNVVMNNSTQQKTVETMQELLKSNIGATNKLSDAVPGAPEVQHRCYKQAV</sequence>
<evidence type="ECO:0000256" key="1">
    <source>
        <dbReference type="SAM" id="Phobius"/>
    </source>
</evidence>
<protein>
    <recommendedName>
        <fullName evidence="3">TMhelix containing protein</fullName>
    </recommendedName>
</protein>
<keyword evidence="1" id="KW-1133">Transmembrane helix</keyword>
<evidence type="ECO:0000313" key="2">
    <source>
        <dbReference type="EMBL" id="XAI70413.1"/>
    </source>
</evidence>
<reference evidence="2" key="1">
    <citation type="journal article" date="2024" name="J. Gen. Virol.">
        <title>Novel phages of Pseudomonas syringae unveil numerous potential auxiliary metabolic genes.</title>
        <authorList>
            <person name="Feltin C."/>
            <person name="Garneau J.R."/>
            <person name="Morris C.E."/>
            <person name="Berard A."/>
            <person name="Torres-Barcelo C."/>
        </authorList>
    </citation>
    <scope>NUCLEOTIDE SEQUENCE</scope>
</reference>
<proteinExistence type="predicted"/>
<gene>
    <name evidence="2" type="ORF">Lyrsu01_00015</name>
</gene>
<keyword evidence="1" id="KW-0812">Transmembrane</keyword>
<keyword evidence="1" id="KW-0472">Membrane</keyword>
<feature type="transmembrane region" description="Helical" evidence="1">
    <location>
        <begin position="12"/>
        <end position="30"/>
    </location>
</feature>
<accession>A0AAU6W238</accession>
<organism evidence="2">
    <name type="scientific">Pseudomonas phage Lyrsu01</name>
    <dbReference type="NCBI Taxonomy" id="3138538"/>
    <lineage>
        <taxon>Viruses</taxon>
    </lineage>
</organism>
<dbReference type="EMBL" id="PP179323">
    <property type="protein sequence ID" value="XAI70413.1"/>
    <property type="molecule type" value="Genomic_DNA"/>
</dbReference>
<name>A0AAU6W238_9VIRU</name>
<evidence type="ECO:0008006" key="3">
    <source>
        <dbReference type="Google" id="ProtNLM"/>
    </source>
</evidence>